<evidence type="ECO:0000256" key="5">
    <source>
        <dbReference type="ARBA" id="ARBA00023136"/>
    </source>
</evidence>
<protein>
    <submittedName>
        <fullName evidence="8">ABC transporter permease</fullName>
    </submittedName>
</protein>
<dbReference type="PANTHER" id="PTHR30294:SF29">
    <property type="entry name" value="MULTIDRUG ABC TRANSPORTER PERMEASE YBHS-RELATED"/>
    <property type="match status" value="1"/>
</dbReference>
<feature type="domain" description="ABC-2 type transporter transmembrane" evidence="7">
    <location>
        <begin position="20"/>
        <end position="388"/>
    </location>
</feature>
<dbReference type="InterPro" id="IPR013525">
    <property type="entry name" value="ABC2_TM"/>
</dbReference>
<comment type="subcellular location">
    <subcellularLocation>
        <location evidence="1">Cell membrane</location>
        <topology evidence="1">Multi-pass membrane protein</topology>
    </subcellularLocation>
</comment>
<comment type="caution">
    <text evidence="8">The sequence shown here is derived from an EMBL/GenBank/DDBJ whole genome shotgun (WGS) entry which is preliminary data.</text>
</comment>
<evidence type="ECO:0000313" key="8">
    <source>
        <dbReference type="EMBL" id="HIW86588.1"/>
    </source>
</evidence>
<feature type="transmembrane region" description="Helical" evidence="6">
    <location>
        <begin position="311"/>
        <end position="333"/>
    </location>
</feature>
<accession>A0A9D1RGC3</accession>
<dbReference type="Proteomes" id="UP000824205">
    <property type="component" value="Unassembled WGS sequence"/>
</dbReference>
<gene>
    <name evidence="8" type="ORF">IAA48_08855</name>
</gene>
<proteinExistence type="predicted"/>
<feature type="transmembrane region" description="Helical" evidence="6">
    <location>
        <begin position="369"/>
        <end position="391"/>
    </location>
</feature>
<evidence type="ECO:0000256" key="3">
    <source>
        <dbReference type="ARBA" id="ARBA00022692"/>
    </source>
</evidence>
<evidence type="ECO:0000256" key="4">
    <source>
        <dbReference type="ARBA" id="ARBA00022989"/>
    </source>
</evidence>
<reference evidence="8" key="2">
    <citation type="submission" date="2021-04" db="EMBL/GenBank/DDBJ databases">
        <authorList>
            <person name="Gilroy R."/>
        </authorList>
    </citation>
    <scope>NUCLEOTIDE SEQUENCE</scope>
    <source>
        <strain evidence="8">421</strain>
    </source>
</reference>
<dbReference type="PANTHER" id="PTHR30294">
    <property type="entry name" value="MEMBRANE COMPONENT OF ABC TRANSPORTER YHHJ-RELATED"/>
    <property type="match status" value="1"/>
</dbReference>
<keyword evidence="3 6" id="KW-0812">Transmembrane</keyword>
<keyword evidence="4 6" id="KW-1133">Transmembrane helix</keyword>
<feature type="transmembrane region" description="Helical" evidence="6">
    <location>
        <begin position="228"/>
        <end position="254"/>
    </location>
</feature>
<evidence type="ECO:0000259" key="7">
    <source>
        <dbReference type="Pfam" id="PF12698"/>
    </source>
</evidence>
<evidence type="ECO:0000256" key="6">
    <source>
        <dbReference type="SAM" id="Phobius"/>
    </source>
</evidence>
<keyword evidence="5 6" id="KW-0472">Membrane</keyword>
<sequence>MMKQFKTILKFEMNNYFQNKVFIGLTICLVLILSVIMFFPRFTSASGGETQNNGAASDGLPVMYIHFDGSENTAVESAFQTAFPDYRIETATDENSIKEQIASGNAECAFIIHSLTDYTYLVGNLTMYDTNTAAADTALQQVYRMDALSQHGITPNEAQEILSVTPQSNTESLGKDHSQNFFYTYIMIFALYMMIIMYGQLVATSVATEKSSRAMELLITSAKPTAMMFGKITAACLAGFTQLIAVFGSAYIFYNINKSYWAGNAIIASIFDMPLSLLLYMVIFFILGFMIYACLYSALGSMANKVEDINTLSMPLTLLFVAAFMVVIFSMSSGDVDNIALKICSFIPLTSPMAMFTRIAMSTVPAYEIVISVVILAASVIGIGVLSAKIYRVGVLLYGTTPKISTVIKALKRS</sequence>
<dbReference type="EMBL" id="DXGE01000035">
    <property type="protein sequence ID" value="HIW86588.1"/>
    <property type="molecule type" value="Genomic_DNA"/>
</dbReference>
<dbReference type="Pfam" id="PF12698">
    <property type="entry name" value="ABC2_membrane_3"/>
    <property type="match status" value="1"/>
</dbReference>
<feature type="transmembrane region" description="Helical" evidence="6">
    <location>
        <begin position="277"/>
        <end position="299"/>
    </location>
</feature>
<reference evidence="8" key="1">
    <citation type="journal article" date="2021" name="PeerJ">
        <title>Extensive microbial diversity within the chicken gut microbiome revealed by metagenomics and culture.</title>
        <authorList>
            <person name="Gilroy R."/>
            <person name="Ravi A."/>
            <person name="Getino M."/>
            <person name="Pursley I."/>
            <person name="Horton D.L."/>
            <person name="Alikhan N.F."/>
            <person name="Baker D."/>
            <person name="Gharbi K."/>
            <person name="Hall N."/>
            <person name="Watson M."/>
            <person name="Adriaenssens E.M."/>
            <person name="Foster-Nyarko E."/>
            <person name="Jarju S."/>
            <person name="Secka A."/>
            <person name="Antonio M."/>
            <person name="Oren A."/>
            <person name="Chaudhuri R.R."/>
            <person name="La Ragione R."/>
            <person name="Hildebrand F."/>
            <person name="Pallen M.J."/>
        </authorList>
    </citation>
    <scope>NUCLEOTIDE SEQUENCE</scope>
    <source>
        <strain evidence="8">421</strain>
    </source>
</reference>
<evidence type="ECO:0000256" key="2">
    <source>
        <dbReference type="ARBA" id="ARBA00022475"/>
    </source>
</evidence>
<evidence type="ECO:0000256" key="1">
    <source>
        <dbReference type="ARBA" id="ARBA00004651"/>
    </source>
</evidence>
<dbReference type="AlphaFoldDB" id="A0A9D1RGC3"/>
<evidence type="ECO:0000313" key="9">
    <source>
        <dbReference type="Proteomes" id="UP000824205"/>
    </source>
</evidence>
<keyword evidence="2" id="KW-1003">Cell membrane</keyword>
<dbReference type="GO" id="GO:0005886">
    <property type="term" value="C:plasma membrane"/>
    <property type="evidence" value="ECO:0007669"/>
    <property type="project" value="UniProtKB-SubCell"/>
</dbReference>
<name>A0A9D1RGC3_9FIRM</name>
<dbReference type="InterPro" id="IPR051449">
    <property type="entry name" value="ABC-2_transporter_component"/>
</dbReference>
<dbReference type="GO" id="GO:0140359">
    <property type="term" value="F:ABC-type transporter activity"/>
    <property type="evidence" value="ECO:0007669"/>
    <property type="project" value="InterPro"/>
</dbReference>
<feature type="transmembrane region" description="Helical" evidence="6">
    <location>
        <begin position="182"/>
        <end position="207"/>
    </location>
</feature>
<organism evidence="8 9">
    <name type="scientific">Candidatus Eubacterium faecipullorum</name>
    <dbReference type="NCBI Taxonomy" id="2838571"/>
    <lineage>
        <taxon>Bacteria</taxon>
        <taxon>Bacillati</taxon>
        <taxon>Bacillota</taxon>
        <taxon>Clostridia</taxon>
        <taxon>Eubacteriales</taxon>
        <taxon>Eubacteriaceae</taxon>
        <taxon>Eubacterium</taxon>
    </lineage>
</organism>
<feature type="transmembrane region" description="Helical" evidence="6">
    <location>
        <begin position="21"/>
        <end position="39"/>
    </location>
</feature>